<gene>
    <name evidence="2" type="ORF">PCOR1329_LOCUS83608</name>
</gene>
<comment type="caution">
    <text evidence="2">The sequence shown here is derived from an EMBL/GenBank/DDBJ whole genome shotgun (WGS) entry which is preliminary data.</text>
</comment>
<name>A0ABN9Y932_9DINO</name>
<accession>A0ABN9Y932</accession>
<evidence type="ECO:0000313" key="3">
    <source>
        <dbReference type="Proteomes" id="UP001189429"/>
    </source>
</evidence>
<reference evidence="2" key="1">
    <citation type="submission" date="2023-10" db="EMBL/GenBank/DDBJ databases">
        <authorList>
            <person name="Chen Y."/>
            <person name="Shah S."/>
            <person name="Dougan E. K."/>
            <person name="Thang M."/>
            <person name="Chan C."/>
        </authorList>
    </citation>
    <scope>NUCLEOTIDE SEQUENCE [LARGE SCALE GENOMIC DNA]</scope>
</reference>
<protein>
    <submittedName>
        <fullName evidence="2">Uncharacterized protein</fullName>
    </submittedName>
</protein>
<organism evidence="2 3">
    <name type="scientific">Prorocentrum cordatum</name>
    <dbReference type="NCBI Taxonomy" id="2364126"/>
    <lineage>
        <taxon>Eukaryota</taxon>
        <taxon>Sar</taxon>
        <taxon>Alveolata</taxon>
        <taxon>Dinophyceae</taxon>
        <taxon>Prorocentrales</taxon>
        <taxon>Prorocentraceae</taxon>
        <taxon>Prorocentrum</taxon>
    </lineage>
</organism>
<evidence type="ECO:0000313" key="2">
    <source>
        <dbReference type="EMBL" id="CAK0909105.1"/>
    </source>
</evidence>
<dbReference type="EMBL" id="CAUYUJ010022133">
    <property type="protein sequence ID" value="CAK0909105.1"/>
    <property type="molecule type" value="Genomic_DNA"/>
</dbReference>
<dbReference type="Proteomes" id="UP001189429">
    <property type="component" value="Unassembled WGS sequence"/>
</dbReference>
<sequence>MKGAKAGKEVHDALAELSSEAATGASCTSWGHALAFDMLHPHIVREAPDILGMPATIVKIIVSIWSNQRRLLLLGGRGHRRAQHVGASIPHGDPRSPMCPSAVLLGPLRGVTATSPYLSHQSYVDESTRESHSPHGIVGAAKLRRGWGDALGMRDNSRKDQWFHRDPRGRRRTAAHPDIGPDRVKDHLIVLGAKITGEPSTVVMGHRADVKYRRQQSALTAVARAQGSLIAVLGGGGDVPDPAIAAPSLARRGSPGTLQGQLSREMLG</sequence>
<proteinExistence type="predicted"/>
<keyword evidence="3" id="KW-1185">Reference proteome</keyword>
<feature type="non-terminal residue" evidence="2">
    <location>
        <position position="268"/>
    </location>
</feature>
<feature type="region of interest" description="Disordered" evidence="1">
    <location>
        <begin position="245"/>
        <end position="268"/>
    </location>
</feature>
<evidence type="ECO:0000256" key="1">
    <source>
        <dbReference type="SAM" id="MobiDB-lite"/>
    </source>
</evidence>
<feature type="region of interest" description="Disordered" evidence="1">
    <location>
        <begin position="160"/>
        <end position="181"/>
    </location>
</feature>